<comment type="caution">
    <text evidence="1">The sequence shown here is derived from an EMBL/GenBank/DDBJ whole genome shotgun (WGS) entry which is preliminary data.</text>
</comment>
<keyword evidence="2" id="KW-1185">Reference proteome</keyword>
<dbReference type="InterPro" id="IPR032675">
    <property type="entry name" value="LRR_dom_sf"/>
</dbReference>
<sequence length="622" mass="71750">MLCTNGGLELKFPLDMDDDDVPRIRLFSMAGRAVRSLKVNAFVNIPDINGEIQLCPLMEGITVCSPPYLPSAHHTLRYLSVKKLTIDGGDCPESTNFLNCKYLNSIDFGKSFERDEELVFDRHSLLSTVIQYCPNVAKIESYKYDILIWTRIMYAATQGQLSHLNTLPKPDTFHLEPYIYTALLFKKTLTSLWLNDDVICFGPQLANLMAYQILCDQIDQFKNLEHLRFSYLSDRHLSYFDGLIDKCPHLKTLSFDLTVETIIQPNNKPELAIHSRPDIHTLSCDWRIINAESQLEYVMRKFPNLRSLDIEDEQVPMTNVDFTPKFSRQTVIKFVRYALSIPDFKIHIDVSEEDLFNISNEFINAKNGCKDVNIDYCDREHPPHNWYNLMLWRIGGLKIDFPFDTEGDEPPHIRLFSKIGGSIRLLKVFNPDRIPGINGKISTTIDWLFDILHLCPLMEDITLYGPKSFSPSCHILKYPSVKRLILKFLQFSKSISFLNHLSLNLPELQQLDLSFCTSLDDDMDPIIISMPHTSIDLLIWNEEGFGIMRSNVTGLYVKLNTDTGLSYYEGNGNMLALVDPSRYLLSPRHIRLEINCKHLKALRIRKIISPQSEFNFDFSNFF</sequence>
<dbReference type="Proteomes" id="UP001476247">
    <property type="component" value="Unassembled WGS sequence"/>
</dbReference>
<dbReference type="EMBL" id="BAABUJ010000009">
    <property type="protein sequence ID" value="GAA5797916.1"/>
    <property type="molecule type" value="Genomic_DNA"/>
</dbReference>
<gene>
    <name evidence="1" type="ORF">HPULCUR_003312</name>
</gene>
<name>A0ABP9XT10_9FUNG</name>
<dbReference type="SUPFAM" id="SSF52047">
    <property type="entry name" value="RNI-like"/>
    <property type="match status" value="1"/>
</dbReference>
<evidence type="ECO:0000313" key="1">
    <source>
        <dbReference type="EMBL" id="GAA5797916.1"/>
    </source>
</evidence>
<proteinExistence type="predicted"/>
<dbReference type="Gene3D" id="3.80.10.10">
    <property type="entry name" value="Ribonuclease Inhibitor"/>
    <property type="match status" value="1"/>
</dbReference>
<protein>
    <submittedName>
        <fullName evidence="1">Uncharacterized protein</fullName>
    </submittedName>
</protein>
<accession>A0ABP9XT10</accession>
<reference evidence="1 2" key="1">
    <citation type="submission" date="2024-04" db="EMBL/GenBank/DDBJ databases">
        <title>genome sequences of Mucor flavus KT1a and Helicostylum pulchrum KT1b strains isolation_sourced from the surface of a dry-aged beef.</title>
        <authorList>
            <person name="Toyotome T."/>
            <person name="Hosono M."/>
            <person name="Torimaru M."/>
            <person name="Fukuda K."/>
            <person name="Mikami N."/>
        </authorList>
    </citation>
    <scope>NUCLEOTIDE SEQUENCE [LARGE SCALE GENOMIC DNA]</scope>
    <source>
        <strain evidence="1 2">KT1b</strain>
    </source>
</reference>
<organism evidence="1 2">
    <name type="scientific">Helicostylum pulchrum</name>
    <dbReference type="NCBI Taxonomy" id="562976"/>
    <lineage>
        <taxon>Eukaryota</taxon>
        <taxon>Fungi</taxon>
        <taxon>Fungi incertae sedis</taxon>
        <taxon>Mucoromycota</taxon>
        <taxon>Mucoromycotina</taxon>
        <taxon>Mucoromycetes</taxon>
        <taxon>Mucorales</taxon>
        <taxon>Mucorineae</taxon>
        <taxon>Mucoraceae</taxon>
        <taxon>Helicostylum</taxon>
    </lineage>
</organism>
<evidence type="ECO:0000313" key="2">
    <source>
        <dbReference type="Proteomes" id="UP001476247"/>
    </source>
</evidence>